<dbReference type="Proteomes" id="UP000828390">
    <property type="component" value="Unassembled WGS sequence"/>
</dbReference>
<reference evidence="3" key="2">
    <citation type="submission" date="2020-11" db="EMBL/GenBank/DDBJ databases">
        <authorList>
            <person name="McCartney M.A."/>
            <person name="Auch B."/>
            <person name="Kono T."/>
            <person name="Mallez S."/>
            <person name="Becker A."/>
            <person name="Gohl D.M."/>
            <person name="Silverstein K.A.T."/>
            <person name="Koren S."/>
            <person name="Bechman K.B."/>
            <person name="Herman A."/>
            <person name="Abrahante J.E."/>
            <person name="Garbe J."/>
        </authorList>
    </citation>
    <scope>NUCLEOTIDE SEQUENCE</scope>
    <source>
        <strain evidence="3">Duluth1</strain>
        <tissue evidence="3">Whole animal</tissue>
    </source>
</reference>
<evidence type="ECO:0000256" key="1">
    <source>
        <dbReference type="SAM" id="MobiDB-lite"/>
    </source>
</evidence>
<name>A0A9D4IN93_DREPO</name>
<sequence length="724" mass="83520">MGTCITRQDDCADQKDVDSYDVQCVVSSEDMRVDKFTIITSTPSQQQEITKQSQVNDEKVYRSRPPYLEDTDTSDQESSCSEESDEFDTDMEDCLKEMVTLLDNGYIPSNTKNNEWGNIASMISYNSYLNFKKDSSKINELCALIEDSFEDQLAHLIGISSDIVDDDHPHSLSLDEEIVQHVGGNFTQNRLEEHDDSRRKYERLSLQMFPEEIIYRREIERRKSIVQGRIAHLTDKKQQADSSKVPAVSSFMMHSSAGSKQLETMMGIMGYSKECIDYRVVACRERDRILSNTRDSMTRITVGSKAEGVACWLESDYDVMLVSTDILCVESDITHIIKISNTNHKTILEVRSDACYPGYCLLDLKYRGEACLLVTENVFSTDTNGNKILGSEAFIDNAPYVSFEEDRVLYPRSGPSFPVSDGPLRYDLVYALRCLCPSILKRWAKRPRVWPPNIIVEKVVRMGGYVVPVGFKGSDNKHMEWRICFTTGETELVRNLNDILIKVYVLLKMIVRDVLKPKNKEITSYVVKNLVMWLAERSPTEMFSPDMLLYWLRVALNELKTAIKNTNLNNYMIPERNLLECCGLTDKQKITWEAIITEMIKEGPKLLIRLSKFRRAIIAYPEPLLTYCKWKILLEVLVIEDVKRRKELDPNNELPEMDILLVEERERFKKNINKLDPNNTLTEQDNVLVEVNERIEKILINIQKALKQEGWVINYEEILVKMLS</sequence>
<accession>A0A9D4IN93</accession>
<proteinExistence type="predicted"/>
<feature type="region of interest" description="Disordered" evidence="1">
    <location>
        <begin position="44"/>
        <end position="87"/>
    </location>
</feature>
<evidence type="ECO:0000313" key="4">
    <source>
        <dbReference type="Proteomes" id="UP000828390"/>
    </source>
</evidence>
<dbReference type="EMBL" id="JAIWYP010000009">
    <property type="protein sequence ID" value="KAH3778972.1"/>
    <property type="molecule type" value="Genomic_DNA"/>
</dbReference>
<evidence type="ECO:0000313" key="3">
    <source>
        <dbReference type="EMBL" id="KAH3778972.1"/>
    </source>
</evidence>
<feature type="compositionally biased region" description="Polar residues" evidence="1">
    <location>
        <begin position="44"/>
        <end position="55"/>
    </location>
</feature>
<comment type="caution">
    <text evidence="3">The sequence shown here is derived from an EMBL/GenBank/DDBJ whole genome shotgun (WGS) entry which is preliminary data.</text>
</comment>
<evidence type="ECO:0000259" key="2">
    <source>
        <dbReference type="Pfam" id="PF20266"/>
    </source>
</evidence>
<reference evidence="3" key="1">
    <citation type="journal article" date="2019" name="bioRxiv">
        <title>The Genome of the Zebra Mussel, Dreissena polymorpha: A Resource for Invasive Species Research.</title>
        <authorList>
            <person name="McCartney M.A."/>
            <person name="Auch B."/>
            <person name="Kono T."/>
            <person name="Mallez S."/>
            <person name="Zhang Y."/>
            <person name="Obille A."/>
            <person name="Becker A."/>
            <person name="Abrahante J.E."/>
            <person name="Garbe J."/>
            <person name="Badalamenti J.P."/>
            <person name="Herman A."/>
            <person name="Mangelson H."/>
            <person name="Liachko I."/>
            <person name="Sullivan S."/>
            <person name="Sone E.D."/>
            <person name="Koren S."/>
            <person name="Silverstein K.A.T."/>
            <person name="Beckman K.B."/>
            <person name="Gohl D.M."/>
        </authorList>
    </citation>
    <scope>NUCLEOTIDE SEQUENCE</scope>
    <source>
        <strain evidence="3">Duluth1</strain>
        <tissue evidence="3">Whole animal</tissue>
    </source>
</reference>
<feature type="domain" description="Mab-21-like HhH/H2TH-like" evidence="2">
    <location>
        <begin position="504"/>
        <end position="588"/>
    </location>
</feature>
<dbReference type="PANTHER" id="PTHR10656">
    <property type="entry name" value="CELL FATE DETERMINING PROTEIN MAB21-RELATED"/>
    <property type="match status" value="1"/>
</dbReference>
<dbReference type="OrthoDB" id="6112914at2759"/>
<dbReference type="PANTHER" id="PTHR10656:SF69">
    <property type="entry name" value="MAB-21-LIKE HHH_H2TH-LIKE DOMAIN-CONTAINING PROTEIN"/>
    <property type="match status" value="1"/>
</dbReference>
<protein>
    <recommendedName>
        <fullName evidence="2">Mab-21-like HhH/H2TH-like domain-containing protein</fullName>
    </recommendedName>
</protein>
<dbReference type="SMART" id="SM01265">
    <property type="entry name" value="Mab-21"/>
    <property type="match status" value="1"/>
</dbReference>
<organism evidence="3 4">
    <name type="scientific">Dreissena polymorpha</name>
    <name type="common">Zebra mussel</name>
    <name type="synonym">Mytilus polymorpha</name>
    <dbReference type="NCBI Taxonomy" id="45954"/>
    <lineage>
        <taxon>Eukaryota</taxon>
        <taxon>Metazoa</taxon>
        <taxon>Spiralia</taxon>
        <taxon>Lophotrochozoa</taxon>
        <taxon>Mollusca</taxon>
        <taxon>Bivalvia</taxon>
        <taxon>Autobranchia</taxon>
        <taxon>Heteroconchia</taxon>
        <taxon>Euheterodonta</taxon>
        <taxon>Imparidentia</taxon>
        <taxon>Neoheterodontei</taxon>
        <taxon>Myida</taxon>
        <taxon>Dreissenoidea</taxon>
        <taxon>Dreissenidae</taxon>
        <taxon>Dreissena</taxon>
    </lineage>
</organism>
<keyword evidence="4" id="KW-1185">Reference proteome</keyword>
<dbReference type="AlphaFoldDB" id="A0A9D4IN93"/>
<dbReference type="Gene3D" id="1.10.1410.40">
    <property type="match status" value="1"/>
</dbReference>
<gene>
    <name evidence="3" type="ORF">DPMN_180451</name>
</gene>
<dbReference type="InterPro" id="IPR046906">
    <property type="entry name" value="Mab-21_HhH/H2TH-like"/>
</dbReference>
<dbReference type="InterPro" id="IPR024810">
    <property type="entry name" value="MAB21L/cGLR"/>
</dbReference>
<dbReference type="Pfam" id="PF20266">
    <property type="entry name" value="Mab-21_C"/>
    <property type="match status" value="1"/>
</dbReference>
<feature type="compositionally biased region" description="Acidic residues" evidence="1">
    <location>
        <begin position="69"/>
        <end position="87"/>
    </location>
</feature>